<name>A0A0B7AH36_9EUPU</name>
<dbReference type="AlphaFoldDB" id="A0A0B7AH36"/>
<dbReference type="Pfam" id="PF00078">
    <property type="entry name" value="RVT_1"/>
    <property type="match status" value="1"/>
</dbReference>
<organism evidence="2">
    <name type="scientific">Arion vulgaris</name>
    <dbReference type="NCBI Taxonomy" id="1028688"/>
    <lineage>
        <taxon>Eukaryota</taxon>
        <taxon>Metazoa</taxon>
        <taxon>Spiralia</taxon>
        <taxon>Lophotrochozoa</taxon>
        <taxon>Mollusca</taxon>
        <taxon>Gastropoda</taxon>
        <taxon>Heterobranchia</taxon>
        <taxon>Euthyneura</taxon>
        <taxon>Panpulmonata</taxon>
        <taxon>Eupulmonata</taxon>
        <taxon>Stylommatophora</taxon>
        <taxon>Helicina</taxon>
        <taxon>Arionoidea</taxon>
        <taxon>Arionidae</taxon>
        <taxon>Arion</taxon>
    </lineage>
</organism>
<gene>
    <name evidence="2" type="primary">ORF114992</name>
</gene>
<feature type="non-terminal residue" evidence="2">
    <location>
        <position position="1"/>
    </location>
</feature>
<feature type="non-terminal residue" evidence="2">
    <location>
        <position position="137"/>
    </location>
</feature>
<evidence type="ECO:0000313" key="2">
    <source>
        <dbReference type="EMBL" id="CEK79356.1"/>
    </source>
</evidence>
<dbReference type="PANTHER" id="PTHR33332">
    <property type="entry name" value="REVERSE TRANSCRIPTASE DOMAIN-CONTAINING PROTEIN"/>
    <property type="match status" value="1"/>
</dbReference>
<dbReference type="PROSITE" id="PS50878">
    <property type="entry name" value="RT_POL"/>
    <property type="match status" value="1"/>
</dbReference>
<sequence>INGNMMKWIQSFLYNRKVRVTMEGINSKKILLKHGVPQGSVLSPTLFLVFINDLIPELPQGVRTALYADGLAVWSVEKHITIAYKQIHKAADNIATWAEKWLVQLNAEKSSTTLFTLSNKDRAGEIQLELNKLLEHN</sequence>
<reference evidence="2" key="1">
    <citation type="submission" date="2014-12" db="EMBL/GenBank/DDBJ databases">
        <title>Insight into the proteome of Arion vulgaris.</title>
        <authorList>
            <person name="Aradska J."/>
            <person name="Bulat T."/>
            <person name="Smidak R."/>
            <person name="Sarate P."/>
            <person name="Gangsoo J."/>
            <person name="Sialana F."/>
            <person name="Bilban M."/>
            <person name="Lubec G."/>
        </authorList>
    </citation>
    <scope>NUCLEOTIDE SEQUENCE</scope>
    <source>
        <tissue evidence="2">Skin</tissue>
    </source>
</reference>
<evidence type="ECO:0000259" key="1">
    <source>
        <dbReference type="PROSITE" id="PS50878"/>
    </source>
</evidence>
<feature type="domain" description="Reverse transcriptase" evidence="1">
    <location>
        <begin position="1"/>
        <end position="130"/>
    </location>
</feature>
<accession>A0A0B7AH36</accession>
<proteinExistence type="predicted"/>
<dbReference type="InterPro" id="IPR000477">
    <property type="entry name" value="RT_dom"/>
</dbReference>
<dbReference type="EMBL" id="HACG01032491">
    <property type="protein sequence ID" value="CEK79356.1"/>
    <property type="molecule type" value="Transcribed_RNA"/>
</dbReference>
<protein>
    <recommendedName>
        <fullName evidence="1">Reverse transcriptase domain-containing protein</fullName>
    </recommendedName>
</protein>